<evidence type="ECO:0000313" key="1">
    <source>
        <dbReference type="EMBL" id="KAF6138648.1"/>
    </source>
</evidence>
<protein>
    <submittedName>
        <fullName evidence="1">Uncharacterized protein</fullName>
    </submittedName>
</protein>
<dbReference type="EMBL" id="JACGCM010002568">
    <property type="protein sequence ID" value="KAF6138648.1"/>
    <property type="molecule type" value="Genomic_DNA"/>
</dbReference>
<sequence>MLNMGLKCRVWGLLHPPTTQSMDIYMERWKVVFLLLQGSNSLQLIVPWHRSMKLVVNVEDNSLEETYFASI</sequence>
<name>A0A7J7L7Y5_9MAGN</name>
<accession>A0A7J7L7Y5</accession>
<keyword evidence="2" id="KW-1185">Reference proteome</keyword>
<comment type="caution">
    <text evidence="1">The sequence shown here is derived from an EMBL/GenBank/DDBJ whole genome shotgun (WGS) entry which is preliminary data.</text>
</comment>
<proteinExistence type="predicted"/>
<reference evidence="1 2" key="1">
    <citation type="journal article" date="2020" name="IScience">
        <title>Genome Sequencing of the Endangered Kingdonia uniflora (Circaeasteraceae, Ranunculales) Reveals Potential Mechanisms of Evolutionary Specialization.</title>
        <authorList>
            <person name="Sun Y."/>
            <person name="Deng T."/>
            <person name="Zhang A."/>
            <person name="Moore M.J."/>
            <person name="Landis J.B."/>
            <person name="Lin N."/>
            <person name="Zhang H."/>
            <person name="Zhang X."/>
            <person name="Huang J."/>
            <person name="Zhang X."/>
            <person name="Sun H."/>
            <person name="Wang H."/>
        </authorList>
    </citation>
    <scope>NUCLEOTIDE SEQUENCE [LARGE SCALE GENOMIC DNA]</scope>
    <source>
        <strain evidence="1">TB1705</strain>
        <tissue evidence="1">Leaf</tissue>
    </source>
</reference>
<dbReference type="AlphaFoldDB" id="A0A7J7L7Y5"/>
<dbReference type="Proteomes" id="UP000541444">
    <property type="component" value="Unassembled WGS sequence"/>
</dbReference>
<evidence type="ECO:0000313" key="2">
    <source>
        <dbReference type="Proteomes" id="UP000541444"/>
    </source>
</evidence>
<organism evidence="1 2">
    <name type="scientific">Kingdonia uniflora</name>
    <dbReference type="NCBI Taxonomy" id="39325"/>
    <lineage>
        <taxon>Eukaryota</taxon>
        <taxon>Viridiplantae</taxon>
        <taxon>Streptophyta</taxon>
        <taxon>Embryophyta</taxon>
        <taxon>Tracheophyta</taxon>
        <taxon>Spermatophyta</taxon>
        <taxon>Magnoliopsida</taxon>
        <taxon>Ranunculales</taxon>
        <taxon>Circaeasteraceae</taxon>
        <taxon>Kingdonia</taxon>
    </lineage>
</organism>
<gene>
    <name evidence="1" type="ORF">GIB67_032542</name>
</gene>